<keyword evidence="3" id="KW-1185">Reference proteome</keyword>
<evidence type="ECO:0000313" key="2">
    <source>
        <dbReference type="EMBL" id="PYH83213.1"/>
    </source>
</evidence>
<dbReference type="Proteomes" id="UP000248340">
    <property type="component" value="Unassembled WGS sequence"/>
</dbReference>
<protein>
    <recommendedName>
        <fullName evidence="4">LipA and NB-ARC domain protein</fullName>
    </recommendedName>
</protein>
<dbReference type="EMBL" id="KZ821690">
    <property type="protein sequence ID" value="PYH83213.1"/>
    <property type="molecule type" value="Genomic_DNA"/>
</dbReference>
<feature type="compositionally biased region" description="Basic residues" evidence="1">
    <location>
        <begin position="1"/>
        <end position="11"/>
    </location>
</feature>
<dbReference type="STRING" id="1448315.A0A319CWE5"/>
<name>A0A319CWE5_9EURO</name>
<dbReference type="RefSeq" id="XP_025493413.1">
    <property type="nucleotide sequence ID" value="XM_025634834.1"/>
</dbReference>
<accession>A0A319CWE5</accession>
<feature type="region of interest" description="Disordered" evidence="1">
    <location>
        <begin position="1"/>
        <end position="68"/>
    </location>
</feature>
<organism evidence="2 3">
    <name type="scientific">Aspergillus uvarum CBS 121591</name>
    <dbReference type="NCBI Taxonomy" id="1448315"/>
    <lineage>
        <taxon>Eukaryota</taxon>
        <taxon>Fungi</taxon>
        <taxon>Dikarya</taxon>
        <taxon>Ascomycota</taxon>
        <taxon>Pezizomycotina</taxon>
        <taxon>Eurotiomycetes</taxon>
        <taxon>Eurotiomycetidae</taxon>
        <taxon>Eurotiales</taxon>
        <taxon>Aspergillaceae</taxon>
        <taxon>Aspergillus</taxon>
        <taxon>Aspergillus subgen. Circumdati</taxon>
    </lineage>
</organism>
<dbReference type="OrthoDB" id="276388at2759"/>
<gene>
    <name evidence="2" type="ORF">BO82DRAFT_352949</name>
</gene>
<dbReference type="VEuPathDB" id="FungiDB:BO82DRAFT_352949"/>
<reference evidence="2 3" key="1">
    <citation type="submission" date="2016-12" db="EMBL/GenBank/DDBJ databases">
        <title>The genomes of Aspergillus section Nigri reveals drivers in fungal speciation.</title>
        <authorList>
            <consortium name="DOE Joint Genome Institute"/>
            <person name="Vesth T.C."/>
            <person name="Nybo J."/>
            <person name="Theobald S."/>
            <person name="Brandl J."/>
            <person name="Frisvad J.C."/>
            <person name="Nielsen K.F."/>
            <person name="Lyhne E.K."/>
            <person name="Kogle M.E."/>
            <person name="Kuo A."/>
            <person name="Riley R."/>
            <person name="Clum A."/>
            <person name="Nolan M."/>
            <person name="Lipzen A."/>
            <person name="Salamov A."/>
            <person name="Henrissat B."/>
            <person name="Wiebenga A."/>
            <person name="De Vries R.P."/>
            <person name="Grigoriev I.V."/>
            <person name="Mortensen U.H."/>
            <person name="Andersen M.R."/>
            <person name="Baker S.E."/>
        </authorList>
    </citation>
    <scope>NUCLEOTIDE SEQUENCE [LARGE SCALE GENOMIC DNA]</scope>
    <source>
        <strain evidence="2 3">CBS 121591</strain>
    </source>
</reference>
<feature type="compositionally biased region" description="Pro residues" evidence="1">
    <location>
        <begin position="30"/>
        <end position="63"/>
    </location>
</feature>
<dbReference type="AlphaFoldDB" id="A0A319CWE5"/>
<evidence type="ECO:0000256" key="1">
    <source>
        <dbReference type="SAM" id="MobiDB-lite"/>
    </source>
</evidence>
<evidence type="ECO:0008006" key="4">
    <source>
        <dbReference type="Google" id="ProtNLM"/>
    </source>
</evidence>
<sequence length="612" mass="66358">MLNQHQIKRKPLPQADDDGTIRGVIRISPCPTPTPSEKPPLLDTPPPPYTPMRSPSPRPPRPQPSQTIPTRAATTIHDLAPATSPAPSLPRTTTDLSVAQKAYGEARHFLGGLLNHPTESTKHVSILRHSSGVVFYRGSTTSVTISIFSDSPLPADRTLYLQSKGWTGKTGMRTKALLRLTDDWVDVTPSHAVQATQVEPADERAWQRDIAKFRKRAPPKVRETHHLRETIVARIPAEAGDGYFQLVLCGNGKKKVLCYSPVFRVLSTSLSPSSCRGASLSTMPLEVGAMVLGMYVQTAAEAVIAPVTAAVQDRIQPYKPSWKTQTAAETAYSMSGAGDRVNSLVSVGSRPTTTGNHSVAGEYQPISLDLGPQPPFPVDFTASRVEPAAGGDGTRHRLGKVPDMVQDQYYGIFFGWARVCQSVAQVPQPGGTTNSSPYDHQWQGIILSILSYNPAHEARVNLSRARSRETTIRFLDDSPPLAPQSRLQVRIMSYLRPDLPPAIGNTQRELQAAREAAAEAAMIADACDVAYAQEVLGHAAWGAEGHGLRDGGEGSGQAGTWVQRTRDGVTNIRYQGQRMVENVPLHWIGVRGPNAGAVEKQMALNGFYIVRG</sequence>
<dbReference type="GeneID" id="37137575"/>
<evidence type="ECO:0000313" key="3">
    <source>
        <dbReference type="Proteomes" id="UP000248340"/>
    </source>
</evidence>
<proteinExistence type="predicted"/>